<name>A0A9D4A539_9ROSI</name>
<evidence type="ECO:0000313" key="2">
    <source>
        <dbReference type="Proteomes" id="UP000828251"/>
    </source>
</evidence>
<proteinExistence type="predicted"/>
<reference evidence="1 2" key="1">
    <citation type="journal article" date="2021" name="Plant Biotechnol. J.">
        <title>Multi-omics assisted identification of the key and species-specific regulatory components of drought-tolerant mechanisms in Gossypium stocksii.</title>
        <authorList>
            <person name="Yu D."/>
            <person name="Ke L."/>
            <person name="Zhang D."/>
            <person name="Wu Y."/>
            <person name="Sun Y."/>
            <person name="Mei J."/>
            <person name="Sun J."/>
            <person name="Sun Y."/>
        </authorList>
    </citation>
    <scope>NUCLEOTIDE SEQUENCE [LARGE SCALE GENOMIC DNA]</scope>
    <source>
        <strain evidence="2">cv. E1</strain>
        <tissue evidence="1">Leaf</tissue>
    </source>
</reference>
<comment type="caution">
    <text evidence="1">The sequence shown here is derived from an EMBL/GenBank/DDBJ whole genome shotgun (WGS) entry which is preliminary data.</text>
</comment>
<keyword evidence="2" id="KW-1185">Reference proteome</keyword>
<evidence type="ECO:0000313" key="1">
    <source>
        <dbReference type="EMBL" id="KAH1089050.1"/>
    </source>
</evidence>
<dbReference type="EMBL" id="JAIQCV010000006">
    <property type="protein sequence ID" value="KAH1089050.1"/>
    <property type="molecule type" value="Genomic_DNA"/>
</dbReference>
<dbReference type="Proteomes" id="UP000828251">
    <property type="component" value="Unassembled WGS sequence"/>
</dbReference>
<accession>A0A9D4A539</accession>
<gene>
    <name evidence="1" type="ORF">J1N35_016307</name>
</gene>
<protein>
    <submittedName>
        <fullName evidence="1">Uncharacterized protein</fullName>
    </submittedName>
</protein>
<dbReference type="AlphaFoldDB" id="A0A9D4A539"/>
<organism evidence="1 2">
    <name type="scientific">Gossypium stocksii</name>
    <dbReference type="NCBI Taxonomy" id="47602"/>
    <lineage>
        <taxon>Eukaryota</taxon>
        <taxon>Viridiplantae</taxon>
        <taxon>Streptophyta</taxon>
        <taxon>Embryophyta</taxon>
        <taxon>Tracheophyta</taxon>
        <taxon>Spermatophyta</taxon>
        <taxon>Magnoliopsida</taxon>
        <taxon>eudicotyledons</taxon>
        <taxon>Gunneridae</taxon>
        <taxon>Pentapetalae</taxon>
        <taxon>rosids</taxon>
        <taxon>malvids</taxon>
        <taxon>Malvales</taxon>
        <taxon>Malvaceae</taxon>
        <taxon>Malvoideae</taxon>
        <taxon>Gossypium</taxon>
    </lineage>
</organism>
<sequence>MPGSGDLVNQMGQTCAICTTFPHQSSMICTSIIHGEKTRNTDDEVLVAAALLLHIKGNDVVAEGS</sequence>